<proteinExistence type="predicted"/>
<accession>A0A9D1J1B2</accession>
<sequence length="372" mass="39498">MKHLSGNSVRFLLISVCTLLAAAALLLFPMSAADGARRGIGYCLNLLIPSLFPFMVFSAFLIKSGISSRLGRFLSPVTRFLFRLPGCSAAAIFMSLIGGYPVGARAIAALYAQNDISEKEAQRMLCFCVNSGPAFVISTVGGMMLGDLRAGLILFASQILASLLLGIACRFTLWEPPSDRRESAKAEPSSALIASAADASRGMASMCAFVILFAVLVSVLIQSGLSDAFSRLLLKAGFPYAAASSLLSVLLEVTGGCMDAVVAGAPLLFLSFAIGWGGLCVHFQVLSAAANVRISRLRFTLFRLLHGLCAAFLTNLFLRMFPVTVSVFSSTDQTLSGRLSGSAPAACALFLLCMAFLLTLQKFPVLRKRNSK</sequence>
<evidence type="ECO:0000259" key="2">
    <source>
        <dbReference type="Pfam" id="PF07670"/>
    </source>
</evidence>
<feature type="transmembrane region" description="Helical" evidence="1">
    <location>
        <begin position="82"/>
        <end position="102"/>
    </location>
</feature>
<dbReference type="Pfam" id="PF07670">
    <property type="entry name" value="Gate"/>
    <property type="match status" value="1"/>
</dbReference>
<comment type="caution">
    <text evidence="3">The sequence shown here is derived from an EMBL/GenBank/DDBJ whole genome shotgun (WGS) entry which is preliminary data.</text>
</comment>
<protein>
    <submittedName>
        <fullName evidence="3">Sporulation protein</fullName>
    </submittedName>
</protein>
<evidence type="ECO:0000313" key="3">
    <source>
        <dbReference type="EMBL" id="HIR56889.1"/>
    </source>
</evidence>
<dbReference type="AlphaFoldDB" id="A0A9D1J1B2"/>
<keyword evidence="1" id="KW-0472">Membrane</keyword>
<gene>
    <name evidence="3" type="ORF">IAA54_04410</name>
</gene>
<reference evidence="3" key="2">
    <citation type="journal article" date="2021" name="PeerJ">
        <title>Extensive microbial diversity within the chicken gut microbiome revealed by metagenomics and culture.</title>
        <authorList>
            <person name="Gilroy R."/>
            <person name="Ravi A."/>
            <person name="Getino M."/>
            <person name="Pursley I."/>
            <person name="Horton D.L."/>
            <person name="Alikhan N.F."/>
            <person name="Baker D."/>
            <person name="Gharbi K."/>
            <person name="Hall N."/>
            <person name="Watson M."/>
            <person name="Adriaenssens E.M."/>
            <person name="Foster-Nyarko E."/>
            <person name="Jarju S."/>
            <person name="Secka A."/>
            <person name="Antonio M."/>
            <person name="Oren A."/>
            <person name="Chaudhuri R.R."/>
            <person name="La Ragione R."/>
            <person name="Hildebrand F."/>
            <person name="Pallen M.J."/>
        </authorList>
    </citation>
    <scope>NUCLEOTIDE SEQUENCE</scope>
    <source>
        <strain evidence="3">ChiSjej1B19-7085</strain>
    </source>
</reference>
<name>A0A9D1J1B2_9FIRM</name>
<feature type="transmembrane region" description="Helical" evidence="1">
    <location>
        <begin position="263"/>
        <end position="289"/>
    </location>
</feature>
<feature type="transmembrane region" description="Helical" evidence="1">
    <location>
        <begin position="122"/>
        <end position="145"/>
    </location>
</feature>
<reference evidence="3" key="1">
    <citation type="submission" date="2020-10" db="EMBL/GenBank/DDBJ databases">
        <authorList>
            <person name="Gilroy R."/>
        </authorList>
    </citation>
    <scope>NUCLEOTIDE SEQUENCE</scope>
    <source>
        <strain evidence="3">ChiSjej1B19-7085</strain>
    </source>
</reference>
<keyword evidence="1" id="KW-0812">Transmembrane</keyword>
<feature type="transmembrane region" description="Helical" evidence="1">
    <location>
        <begin position="42"/>
        <end position="62"/>
    </location>
</feature>
<evidence type="ECO:0000256" key="1">
    <source>
        <dbReference type="SAM" id="Phobius"/>
    </source>
</evidence>
<feature type="domain" description="Nucleoside transporter/FeoB GTPase Gate" evidence="2">
    <location>
        <begin position="47"/>
        <end position="142"/>
    </location>
</feature>
<dbReference type="Proteomes" id="UP000886785">
    <property type="component" value="Unassembled WGS sequence"/>
</dbReference>
<feature type="transmembrane region" description="Helical" evidence="1">
    <location>
        <begin position="301"/>
        <end position="321"/>
    </location>
</feature>
<organism evidence="3 4">
    <name type="scientific">Candidatus Gallacutalibacter pullicola</name>
    <dbReference type="NCBI Taxonomy" id="2840830"/>
    <lineage>
        <taxon>Bacteria</taxon>
        <taxon>Bacillati</taxon>
        <taxon>Bacillota</taxon>
        <taxon>Clostridia</taxon>
        <taxon>Eubacteriales</taxon>
        <taxon>Candidatus Gallacutalibacter</taxon>
    </lineage>
</organism>
<keyword evidence="1" id="KW-1133">Transmembrane helix</keyword>
<feature type="transmembrane region" description="Helical" evidence="1">
    <location>
        <begin position="152"/>
        <end position="173"/>
    </location>
</feature>
<evidence type="ECO:0000313" key="4">
    <source>
        <dbReference type="Proteomes" id="UP000886785"/>
    </source>
</evidence>
<dbReference type="EMBL" id="DVHF01000050">
    <property type="protein sequence ID" value="HIR56889.1"/>
    <property type="molecule type" value="Genomic_DNA"/>
</dbReference>
<feature type="transmembrane region" description="Helical" evidence="1">
    <location>
        <begin position="202"/>
        <end position="220"/>
    </location>
</feature>
<dbReference type="InterPro" id="IPR011642">
    <property type="entry name" value="Gate_dom"/>
</dbReference>
<feature type="transmembrane region" description="Helical" evidence="1">
    <location>
        <begin position="341"/>
        <end position="360"/>
    </location>
</feature>